<evidence type="ECO:0000313" key="3">
    <source>
        <dbReference type="WBParaSite" id="EEL_0000786601-mRNA-1"/>
    </source>
</evidence>
<dbReference type="Gene3D" id="1.20.1280.50">
    <property type="match status" value="1"/>
</dbReference>
<dbReference type="Pfam" id="PF12937">
    <property type="entry name" value="F-box-like"/>
    <property type="match status" value="1"/>
</dbReference>
<evidence type="ECO:0000259" key="1">
    <source>
        <dbReference type="PROSITE" id="PS50181"/>
    </source>
</evidence>
<name>A0A0R3RZU5_9BILA</name>
<accession>A0A0R3RZU5</accession>
<feature type="domain" description="F-box" evidence="1">
    <location>
        <begin position="59"/>
        <end position="110"/>
    </location>
</feature>
<dbReference type="SUPFAM" id="SSF81383">
    <property type="entry name" value="F-box domain"/>
    <property type="match status" value="1"/>
</dbReference>
<dbReference type="AlphaFoldDB" id="A0A0R3RZU5"/>
<dbReference type="PROSITE" id="PS50181">
    <property type="entry name" value="FBOX"/>
    <property type="match status" value="1"/>
</dbReference>
<dbReference type="CDD" id="cd09917">
    <property type="entry name" value="F-box_SF"/>
    <property type="match status" value="1"/>
</dbReference>
<dbReference type="WBParaSite" id="EEL_0000786601-mRNA-1">
    <property type="protein sequence ID" value="EEL_0000786601-mRNA-1"/>
    <property type="gene ID" value="EEL_0000786601"/>
</dbReference>
<dbReference type="SMART" id="SM00256">
    <property type="entry name" value="FBOX"/>
    <property type="match status" value="1"/>
</dbReference>
<dbReference type="Proteomes" id="UP000050640">
    <property type="component" value="Unplaced"/>
</dbReference>
<proteinExistence type="predicted"/>
<organism evidence="2 3">
    <name type="scientific">Elaeophora elaphi</name>
    <dbReference type="NCBI Taxonomy" id="1147741"/>
    <lineage>
        <taxon>Eukaryota</taxon>
        <taxon>Metazoa</taxon>
        <taxon>Ecdysozoa</taxon>
        <taxon>Nematoda</taxon>
        <taxon>Chromadorea</taxon>
        <taxon>Rhabditida</taxon>
        <taxon>Spirurina</taxon>
        <taxon>Spiruromorpha</taxon>
        <taxon>Filarioidea</taxon>
        <taxon>Onchocercidae</taxon>
        <taxon>Elaeophora</taxon>
    </lineage>
</organism>
<sequence>MDVVVGYNKVAGCSYSSDVVVQESMDYSCFVEESERELLQLKQLIVCGKLRGELPAGFLSCFRHLPNELIIKIWSYLSARELRSLRLVSKHWKSLWEEHVKNRRKAITKLSIALDEDSGKLVLKAVANSYFGRQVDVPNIEENIQQAFSLITFPVVPDLFCINCLLLYGKAANEKVLQLIIKQDWVIHTVVFEGDLRNLTEENLCTFLQANAYLSTGVISDNIIEACSAKLMEFVIDLDHACMKNQPIALTDQCLPYLIRDEVLTIIPSYSTITVSGIAVALKAFFFRKNYVTNAISFFTTRAHNARLCLGLSEAVTAKKIGAIRVIANQILINQCYHSSNSRVECSMEVKNMKDVGVIEFTYKREGDKHKECSDTRRFYIEIADEVKIREYIDSSTIRDVIVHLTPLDSGKLSSSIEYPSDVSDFYGYSISENQSVDYEYSGYGDDQLIYGDDFSWIFF</sequence>
<reference evidence="3" key="1">
    <citation type="submission" date="2017-02" db="UniProtKB">
        <authorList>
            <consortium name="WormBaseParasite"/>
        </authorList>
    </citation>
    <scope>IDENTIFICATION</scope>
</reference>
<dbReference type="InterPro" id="IPR036047">
    <property type="entry name" value="F-box-like_dom_sf"/>
</dbReference>
<protein>
    <submittedName>
        <fullName evidence="3">F-box domain-containing protein</fullName>
    </submittedName>
</protein>
<keyword evidence="2" id="KW-1185">Reference proteome</keyword>
<dbReference type="InterPro" id="IPR001810">
    <property type="entry name" value="F-box_dom"/>
</dbReference>
<evidence type="ECO:0000313" key="2">
    <source>
        <dbReference type="Proteomes" id="UP000050640"/>
    </source>
</evidence>